<dbReference type="Proteomes" id="UP001162501">
    <property type="component" value="Chromosome 23"/>
</dbReference>
<organism evidence="1 2">
    <name type="scientific">Rangifer tarandus platyrhynchus</name>
    <name type="common">Svalbard reindeer</name>
    <dbReference type="NCBI Taxonomy" id="3082113"/>
    <lineage>
        <taxon>Eukaryota</taxon>
        <taxon>Metazoa</taxon>
        <taxon>Chordata</taxon>
        <taxon>Craniata</taxon>
        <taxon>Vertebrata</taxon>
        <taxon>Euteleostomi</taxon>
        <taxon>Mammalia</taxon>
        <taxon>Eutheria</taxon>
        <taxon>Laurasiatheria</taxon>
        <taxon>Artiodactyla</taxon>
        <taxon>Ruminantia</taxon>
        <taxon>Pecora</taxon>
        <taxon>Cervidae</taxon>
        <taxon>Odocoileinae</taxon>
        <taxon>Rangifer</taxon>
    </lineage>
</organism>
<reference evidence="1" key="1">
    <citation type="submission" date="2023-05" db="EMBL/GenBank/DDBJ databases">
        <authorList>
            <consortium name="ELIXIR-Norway"/>
        </authorList>
    </citation>
    <scope>NUCLEOTIDE SEQUENCE</scope>
</reference>
<evidence type="ECO:0000313" key="1">
    <source>
        <dbReference type="EMBL" id="CAN0188886.1"/>
    </source>
</evidence>
<reference evidence="1" key="2">
    <citation type="submission" date="2025-03" db="EMBL/GenBank/DDBJ databases">
        <authorList>
            <consortium name="ELIXIR-Norway"/>
            <consortium name="Elixir Norway"/>
        </authorList>
    </citation>
    <scope>NUCLEOTIDE SEQUENCE</scope>
</reference>
<name>A0AC59Z2W6_RANTA</name>
<accession>A0AC59Z2W6</accession>
<proteinExistence type="predicted"/>
<protein>
    <submittedName>
        <fullName evidence="1">Uncharacterized protein</fullName>
    </submittedName>
</protein>
<dbReference type="EMBL" id="OX596107">
    <property type="protein sequence ID" value="CAN0188886.1"/>
    <property type="molecule type" value="Genomic_DNA"/>
</dbReference>
<evidence type="ECO:0000313" key="2">
    <source>
        <dbReference type="Proteomes" id="UP001162501"/>
    </source>
</evidence>
<gene>
    <name evidence="1" type="ORF">MRATA1EN22A_LOCUS13377</name>
</gene>
<sequence>MCGTISREHPQEVTSDLGFHTDPEEVEEEEQAAAEKAVTKEAFQCEWTALAPEFTAAQPEIPGWSAVYSTRLQVEGATDSPWISGPPLPLCVLDPDFPVAAAGGAQ</sequence>